<gene>
    <name evidence="2" type="ORF">LEP1GSC124_4385</name>
</gene>
<name>M6ZX45_LEPIR</name>
<dbReference type="BioCyc" id="LINT1193029:G11R4-2164-MONOMER"/>
<evidence type="ECO:0000313" key="2">
    <source>
        <dbReference type="EMBL" id="EMP06350.1"/>
    </source>
</evidence>
<evidence type="ECO:0000313" key="3">
    <source>
        <dbReference type="Proteomes" id="UP000012117"/>
    </source>
</evidence>
<protein>
    <submittedName>
        <fullName evidence="2">Uncharacterized protein</fullName>
    </submittedName>
</protein>
<evidence type="ECO:0000256" key="1">
    <source>
        <dbReference type="SAM" id="Phobius"/>
    </source>
</evidence>
<feature type="transmembrane region" description="Helical" evidence="1">
    <location>
        <begin position="118"/>
        <end position="137"/>
    </location>
</feature>
<accession>M6ZX45</accession>
<organism evidence="2 3">
    <name type="scientific">Leptospira interrogans serovar Pyrogenes str. 200701872</name>
    <dbReference type="NCBI Taxonomy" id="1193029"/>
    <lineage>
        <taxon>Bacteria</taxon>
        <taxon>Pseudomonadati</taxon>
        <taxon>Spirochaetota</taxon>
        <taxon>Spirochaetia</taxon>
        <taxon>Leptospirales</taxon>
        <taxon>Leptospiraceae</taxon>
        <taxon>Leptospira</taxon>
    </lineage>
</organism>
<dbReference type="AlphaFoldDB" id="M6ZX45"/>
<keyword evidence="1" id="KW-0812">Transmembrane</keyword>
<reference evidence="2 3" key="1">
    <citation type="submission" date="2013-01" db="EMBL/GenBank/DDBJ databases">
        <authorList>
            <person name="Harkins D.M."/>
            <person name="Durkin A.S."/>
            <person name="Brinkac L.M."/>
            <person name="Haft D.H."/>
            <person name="Selengut J.D."/>
            <person name="Sanka R."/>
            <person name="DePew J."/>
            <person name="Purushe J."/>
            <person name="Picardeau M."/>
            <person name="Werts C."/>
            <person name="Goarant C."/>
            <person name="Vinetz J.M."/>
            <person name="Sutton G.G."/>
            <person name="Nierman W.C."/>
            <person name="Fouts D.E."/>
        </authorList>
    </citation>
    <scope>NUCLEOTIDE SEQUENCE [LARGE SCALE GENOMIC DNA]</scope>
    <source>
        <strain evidence="2 3">200701872</strain>
    </source>
</reference>
<proteinExistence type="predicted"/>
<dbReference type="Proteomes" id="UP000012117">
    <property type="component" value="Unassembled WGS sequence"/>
</dbReference>
<keyword evidence="1" id="KW-1133">Transmembrane helix</keyword>
<dbReference type="EMBL" id="AKWN02000358">
    <property type="protein sequence ID" value="EMP06350.1"/>
    <property type="molecule type" value="Genomic_DNA"/>
</dbReference>
<comment type="caution">
    <text evidence="2">The sequence shown here is derived from an EMBL/GenBank/DDBJ whole genome shotgun (WGS) entry which is preliminary data.</text>
</comment>
<feature type="transmembrane region" description="Helical" evidence="1">
    <location>
        <begin position="74"/>
        <end position="98"/>
    </location>
</feature>
<sequence>MIFRFFKILIQIVYPVSFPKKMKDAIQIHLEDSYRDGSFRIFYLFDILISGFRERILSEMRSLRLLWEYDHRSVFGLIILIPWNLFLILIFASLFIGGPGWLKFFHNFPYEKKCSCRIRFSFSIISCGSFTCSRFISFEKEKICFQKIFLSILYKYEFSSSFFSNFSSLRSL</sequence>
<keyword evidence="1" id="KW-0472">Membrane</keyword>